<keyword evidence="2 3" id="KW-0802">TPR repeat</keyword>
<evidence type="ECO:0000256" key="1">
    <source>
        <dbReference type="ARBA" id="ARBA00022737"/>
    </source>
</evidence>
<dbReference type="Gene3D" id="1.25.40.10">
    <property type="entry name" value="Tetratricopeptide repeat domain"/>
    <property type="match status" value="1"/>
</dbReference>
<evidence type="ECO:0000256" key="5">
    <source>
        <dbReference type="SAM" id="MobiDB-lite"/>
    </source>
</evidence>
<evidence type="ECO:0000256" key="2">
    <source>
        <dbReference type="ARBA" id="ARBA00022803"/>
    </source>
</evidence>
<dbReference type="PANTHER" id="PTHR22904">
    <property type="entry name" value="TPR REPEAT CONTAINING PROTEIN"/>
    <property type="match status" value="1"/>
</dbReference>
<dbReference type="AlphaFoldDB" id="F0WXX4"/>
<dbReference type="EMBL" id="FR824411">
    <property type="protein sequence ID" value="CCA26322.1"/>
    <property type="molecule type" value="Genomic_DNA"/>
</dbReference>
<dbReference type="Gene3D" id="1.10.287.370">
    <property type="match status" value="1"/>
</dbReference>
<dbReference type="HOGENOM" id="CLU_044426_0_0_1"/>
<dbReference type="Pfam" id="PF13181">
    <property type="entry name" value="TPR_8"/>
    <property type="match status" value="1"/>
</dbReference>
<organism evidence="6">
    <name type="scientific">Albugo laibachii Nc14</name>
    <dbReference type="NCBI Taxonomy" id="890382"/>
    <lineage>
        <taxon>Eukaryota</taxon>
        <taxon>Sar</taxon>
        <taxon>Stramenopiles</taxon>
        <taxon>Oomycota</taxon>
        <taxon>Peronosporomycetes</taxon>
        <taxon>Albuginales</taxon>
        <taxon>Albuginaceae</taxon>
        <taxon>Albugo</taxon>
    </lineage>
</organism>
<dbReference type="PROSITE" id="PS50005">
    <property type="entry name" value="TPR"/>
    <property type="match status" value="1"/>
</dbReference>
<dbReference type="GO" id="GO:0051879">
    <property type="term" value="F:Hsp90 protein binding"/>
    <property type="evidence" value="ECO:0007669"/>
    <property type="project" value="TreeGrafter"/>
</dbReference>
<reference evidence="6" key="2">
    <citation type="submission" date="2011-02" db="EMBL/GenBank/DDBJ databases">
        <authorList>
            <person name="MacLean D."/>
        </authorList>
    </citation>
    <scope>NUCLEOTIDE SEQUENCE</scope>
</reference>
<dbReference type="InterPro" id="IPR011990">
    <property type="entry name" value="TPR-like_helical_dom_sf"/>
</dbReference>
<keyword evidence="1" id="KW-0677">Repeat</keyword>
<reference evidence="6" key="1">
    <citation type="journal article" date="2011" name="PLoS Biol.">
        <title>Gene gain and loss during evolution of obligate parasitism in the white rust pathogen of Arabidopsis thaliana.</title>
        <authorList>
            <person name="Kemen E."/>
            <person name="Gardiner A."/>
            <person name="Schultz-Larsen T."/>
            <person name="Kemen A.C."/>
            <person name="Balmuth A.L."/>
            <person name="Robert-Seilaniantz A."/>
            <person name="Bailey K."/>
            <person name="Holub E."/>
            <person name="Studholme D.J."/>
            <person name="Maclean D."/>
            <person name="Jones J.D."/>
        </authorList>
    </citation>
    <scope>NUCLEOTIDE SEQUENCE</scope>
</reference>
<protein>
    <submittedName>
        <fullName evidence="6">Uncharacterized protein AlNc14C366G11059</fullName>
    </submittedName>
</protein>
<dbReference type="SMART" id="SM00028">
    <property type="entry name" value="TPR"/>
    <property type="match status" value="3"/>
</dbReference>
<dbReference type="PANTHER" id="PTHR22904:SF523">
    <property type="entry name" value="STRESS-INDUCED-PHOSPHOPROTEIN 1"/>
    <property type="match status" value="1"/>
</dbReference>
<name>F0WXX4_9STRA</name>
<dbReference type="CDD" id="cd23159">
    <property type="entry name" value="Prefoldin_URI1"/>
    <property type="match status" value="1"/>
</dbReference>
<feature type="region of interest" description="Disordered" evidence="5">
    <location>
        <begin position="374"/>
        <end position="422"/>
    </location>
</feature>
<dbReference type="SUPFAM" id="SSF46579">
    <property type="entry name" value="Prefoldin"/>
    <property type="match status" value="1"/>
</dbReference>
<dbReference type="InterPro" id="IPR019734">
    <property type="entry name" value="TPR_rpt"/>
</dbReference>
<evidence type="ECO:0000313" key="6">
    <source>
        <dbReference type="EMBL" id="CCA26322.1"/>
    </source>
</evidence>
<feature type="coiled-coil region" evidence="4">
    <location>
        <begin position="133"/>
        <end position="177"/>
    </location>
</feature>
<dbReference type="Pfam" id="PF02996">
    <property type="entry name" value="Prefoldin"/>
    <property type="match status" value="1"/>
</dbReference>
<evidence type="ECO:0000256" key="3">
    <source>
        <dbReference type="PROSITE-ProRule" id="PRU00339"/>
    </source>
</evidence>
<feature type="repeat" description="TPR" evidence="3">
    <location>
        <begin position="257"/>
        <end position="290"/>
    </location>
</feature>
<proteinExistence type="predicted"/>
<feature type="region of interest" description="Disordered" evidence="5">
    <location>
        <begin position="436"/>
        <end position="469"/>
    </location>
</feature>
<dbReference type="InterPro" id="IPR004127">
    <property type="entry name" value="Prefoldin_subunit_alpha"/>
</dbReference>
<gene>
    <name evidence="6" type="primary">AlNc14C366G11059</name>
    <name evidence="6" type="ORF">ALNC14_124660</name>
</gene>
<evidence type="ECO:0000256" key="4">
    <source>
        <dbReference type="SAM" id="Coils"/>
    </source>
</evidence>
<keyword evidence="4" id="KW-0175">Coiled coil</keyword>
<accession>F0WXX4</accession>
<sequence>MLKANVYIIASLWNRTCSNRFTRTNSGTNAISQQISSSFKMTQICRTRLGSQFALQEEIEQTKQMIVSLEEDMESHDDGARTITALPLKLNHRIMIPLGKHAMVPGTIKRSNEILCSLGDNQHFMWRSAHDAAEMIERRKKNISAQLVKQEHRLNELNGKNKDLEQLLLSKQMYEAENIREIHETEQESEQIDTTDLREEDYSEYFEIENEEKRREESQNWNWDEMMKRMKELEAFEAASTSQSTPADKVQDCATVYASLKKQGNRAFASSNYDKAIDFYTQAISLETNSYILYGNRSAANARSGRFENALDDAEIAIRISPTWVKGHYRKAMALASLEKYKEAAVAFDEAFALCPSDAKLKCQADLMREKAAAESSTKSALHTSTSLPTGNDIKNAATESTKKDTHGSNELQPGFSAPSTTTAFKGSIVEREHVQPPKVAAAEVSGVDQPPSGLRPAPTRFHGNNAAGDTITFEPVGEAQVVQRVSRFKAARSARKENQ</sequence>
<dbReference type="SUPFAM" id="SSF48452">
    <property type="entry name" value="TPR-like"/>
    <property type="match status" value="1"/>
</dbReference>
<dbReference type="InterPro" id="IPR009053">
    <property type="entry name" value="Prefoldin"/>
</dbReference>